<dbReference type="OrthoDB" id="9816400at2"/>
<dbReference type="Pfam" id="PF15649">
    <property type="entry name" value="Tox-REase-7"/>
    <property type="match status" value="1"/>
</dbReference>
<protein>
    <submittedName>
        <fullName evidence="4">RHS repeat-associated protein</fullName>
    </submittedName>
</protein>
<proteinExistence type="predicted"/>
<dbReference type="EMBL" id="SMCS01000008">
    <property type="protein sequence ID" value="TCV92074.1"/>
    <property type="molecule type" value="Genomic_DNA"/>
</dbReference>
<keyword evidence="1" id="KW-0677">Repeat</keyword>
<dbReference type="NCBIfam" id="TIGR03696">
    <property type="entry name" value="Rhs_assc_core"/>
    <property type="match status" value="1"/>
</dbReference>
<accession>A0A4R3YLY9</accession>
<evidence type="ECO:0000259" key="2">
    <source>
        <dbReference type="Pfam" id="PF15649"/>
    </source>
</evidence>
<name>A0A4R3YLY9_9GAMM</name>
<comment type="caution">
    <text evidence="4">The sequence shown here is derived from an EMBL/GenBank/DDBJ whole genome shotgun (WGS) entry which is preliminary data.</text>
</comment>
<evidence type="ECO:0000259" key="3">
    <source>
        <dbReference type="Pfam" id="PF25023"/>
    </source>
</evidence>
<evidence type="ECO:0000313" key="5">
    <source>
        <dbReference type="Proteomes" id="UP000295645"/>
    </source>
</evidence>
<evidence type="ECO:0000313" key="4">
    <source>
        <dbReference type="EMBL" id="TCV92074.1"/>
    </source>
</evidence>
<dbReference type="PANTHER" id="PTHR32305">
    <property type="match status" value="1"/>
</dbReference>
<feature type="domain" description="Tox-REase-7" evidence="2">
    <location>
        <begin position="235"/>
        <end position="314"/>
    </location>
</feature>
<dbReference type="Gene3D" id="2.180.10.10">
    <property type="entry name" value="RHS repeat-associated core"/>
    <property type="match status" value="1"/>
</dbReference>
<dbReference type="Pfam" id="PF25023">
    <property type="entry name" value="TEN_YD-shell"/>
    <property type="match status" value="1"/>
</dbReference>
<dbReference type="InterPro" id="IPR022385">
    <property type="entry name" value="Rhs_assc_core"/>
</dbReference>
<sequence length="331" mass="35382">MDYSSLLRRASNIGANLFHRRLLIWIAALTAFATVQVAAAAETVTYYYTNPQGTPLATTDSAGNITSASEYRPYGSQVSGVAAAGPGYTGHVNDPDSGLVYMQARYYDPAIGRFLSVDPVSDQAGDLFALARYTYAGNNPVVNIDPDGRQMFGQPTHIDWDDPQMQRGAAVVMPELGSMIPVVSVGICVANGCSGGGWASAAITTVIPGEGTAAKGLTLGKRAFSQLFENASRGKKFENLVRDTITIGDKTALRMNGADRVPDGFIFDVSISEVKNVSKLSYTKQLRDYTQFAKGSGIKFNLYTPPGTTMTKPLLEAIKNGDINHVVIPFG</sequence>
<keyword evidence="5" id="KW-1185">Reference proteome</keyword>
<dbReference type="InterPro" id="IPR028903">
    <property type="entry name" value="Tox-REase-7_dom"/>
</dbReference>
<feature type="domain" description="Teneurin-like YD-shell" evidence="3">
    <location>
        <begin position="46"/>
        <end position="141"/>
    </location>
</feature>
<organism evidence="4 5">
    <name type="scientific">Luteibacter rhizovicinus</name>
    <dbReference type="NCBI Taxonomy" id="242606"/>
    <lineage>
        <taxon>Bacteria</taxon>
        <taxon>Pseudomonadati</taxon>
        <taxon>Pseudomonadota</taxon>
        <taxon>Gammaproteobacteria</taxon>
        <taxon>Lysobacterales</taxon>
        <taxon>Rhodanobacteraceae</taxon>
        <taxon>Luteibacter</taxon>
    </lineage>
</organism>
<dbReference type="AlphaFoldDB" id="A0A4R3YLY9"/>
<evidence type="ECO:0000256" key="1">
    <source>
        <dbReference type="ARBA" id="ARBA00022737"/>
    </source>
</evidence>
<dbReference type="InterPro" id="IPR056823">
    <property type="entry name" value="TEN-like_YD-shell"/>
</dbReference>
<dbReference type="RefSeq" id="WP_132146247.1">
    <property type="nucleotide sequence ID" value="NZ_SMCS01000008.1"/>
</dbReference>
<reference evidence="4 5" key="1">
    <citation type="submission" date="2019-03" db="EMBL/GenBank/DDBJ databases">
        <title>Above-ground endophytic microbial communities from plants in different locations in the United States.</title>
        <authorList>
            <person name="Frank C."/>
        </authorList>
    </citation>
    <scope>NUCLEOTIDE SEQUENCE [LARGE SCALE GENOMIC DNA]</scope>
    <source>
        <strain evidence="4 5">LP_13_YM</strain>
    </source>
</reference>
<gene>
    <name evidence="4" type="ORF">EC912_10866</name>
</gene>
<dbReference type="InterPro" id="IPR050708">
    <property type="entry name" value="T6SS_VgrG/RHS"/>
</dbReference>
<dbReference type="PANTHER" id="PTHR32305:SF15">
    <property type="entry name" value="PROTEIN RHSA-RELATED"/>
    <property type="match status" value="1"/>
</dbReference>
<dbReference type="Proteomes" id="UP000295645">
    <property type="component" value="Unassembled WGS sequence"/>
</dbReference>